<feature type="region of interest" description="Disordered" evidence="1">
    <location>
        <begin position="566"/>
        <end position="606"/>
    </location>
</feature>
<dbReference type="OrthoDB" id="3219396at2759"/>
<name>A0A6A6H937_VIRVR</name>
<keyword evidence="4" id="KW-1185">Reference proteome</keyword>
<organism evidence="3 4">
    <name type="scientific">Viridothelium virens</name>
    <name type="common">Speckled blister lichen</name>
    <name type="synonym">Trypethelium virens</name>
    <dbReference type="NCBI Taxonomy" id="1048519"/>
    <lineage>
        <taxon>Eukaryota</taxon>
        <taxon>Fungi</taxon>
        <taxon>Dikarya</taxon>
        <taxon>Ascomycota</taxon>
        <taxon>Pezizomycotina</taxon>
        <taxon>Dothideomycetes</taxon>
        <taxon>Dothideomycetes incertae sedis</taxon>
        <taxon>Trypetheliales</taxon>
        <taxon>Trypetheliaceae</taxon>
        <taxon>Viridothelium</taxon>
    </lineage>
</organism>
<protein>
    <recommendedName>
        <fullName evidence="2">F-box domain-containing protein</fullName>
    </recommendedName>
</protein>
<dbReference type="SMART" id="SM00256">
    <property type="entry name" value="FBOX"/>
    <property type="match status" value="1"/>
</dbReference>
<dbReference type="GO" id="GO:0000209">
    <property type="term" value="P:protein polyubiquitination"/>
    <property type="evidence" value="ECO:0007669"/>
    <property type="project" value="TreeGrafter"/>
</dbReference>
<dbReference type="InterPro" id="IPR039719">
    <property type="entry name" value="FBXO28"/>
</dbReference>
<evidence type="ECO:0000256" key="1">
    <source>
        <dbReference type="SAM" id="MobiDB-lite"/>
    </source>
</evidence>
<dbReference type="Pfam" id="PF12937">
    <property type="entry name" value="F-box-like"/>
    <property type="match status" value="1"/>
</dbReference>
<dbReference type="Proteomes" id="UP000800092">
    <property type="component" value="Unassembled WGS sequence"/>
</dbReference>
<dbReference type="AlphaFoldDB" id="A0A6A6H937"/>
<feature type="compositionally biased region" description="Polar residues" evidence="1">
    <location>
        <begin position="209"/>
        <end position="220"/>
    </location>
</feature>
<evidence type="ECO:0000313" key="3">
    <source>
        <dbReference type="EMBL" id="KAF2234311.1"/>
    </source>
</evidence>
<evidence type="ECO:0000313" key="4">
    <source>
        <dbReference type="Proteomes" id="UP000800092"/>
    </source>
</evidence>
<feature type="region of interest" description="Disordered" evidence="1">
    <location>
        <begin position="198"/>
        <end position="228"/>
    </location>
</feature>
<accession>A0A6A6H937</accession>
<evidence type="ECO:0000259" key="2">
    <source>
        <dbReference type="PROSITE" id="PS50181"/>
    </source>
</evidence>
<sequence length="699" mass="76166">MATSSYIEKLPAEIILQIASFLEPFDIVRCQSVSRRFWTLTRDNNLWKTICFEDSRAGALRRRQELVSSLDERLAMLRQAVNSISGESGTVHDGGAPNAEMSAHGIRARERMRALANWDPSYPNEKIDFYQEYIHRHAPITMNWLQTVSDITGGGNEPREATGIGLLREDGEYGAEKAVAPLDDGSICIFDISPWSGHGPKSQGRMTGRSDSGLLTSPPTNLDKDSAREHSKTMMTETGAVECVSIDSIQRKGFFAVQNALNEVDLNTMQVVSRNRFPFPITALSEARPSIPLTVGTNMTLHLHDPRQPPTLPISSSFSSGSSTRCELIAGSSPPRLSPLNLSSSLPPAPRSLPISAITGSHNPPSAHATLSQPGPLSILHLPESRAWDGNGSIWVAGRFTSLLNYDRRFFPRLRGTLHSGARLSSLALLPFPYLPRETSVMRSTTSGLSIADVHAAKSIPGHTLLAAGEYKGKGSLELYGLSPEPHLTTLSSDALATPRTARALDGVGRRQTSYQNRQTASVTKLLAVATHGARVVFADGDGGVKWVERDGCSLVRTWNVNDAKMPGLVRGRSPGGEASDVDSGYASERERSRGRDEVAAGEGAEEPNDIVQKLVPTTSPGVNNSNLLVWTGDGRLGLLGFGKRALFSEDEWQEGEDLSEEARREKEKAREYAGRMRRALERQADEVRFVRGMGLPGW</sequence>
<dbReference type="EMBL" id="ML991799">
    <property type="protein sequence ID" value="KAF2234311.1"/>
    <property type="molecule type" value="Genomic_DNA"/>
</dbReference>
<dbReference type="InterPro" id="IPR036047">
    <property type="entry name" value="F-box-like_dom_sf"/>
</dbReference>
<dbReference type="Gene3D" id="1.20.1280.50">
    <property type="match status" value="1"/>
</dbReference>
<feature type="compositionally biased region" description="Basic and acidic residues" evidence="1">
    <location>
        <begin position="588"/>
        <end position="599"/>
    </location>
</feature>
<reference evidence="3" key="1">
    <citation type="journal article" date="2020" name="Stud. Mycol.">
        <title>101 Dothideomycetes genomes: a test case for predicting lifestyles and emergence of pathogens.</title>
        <authorList>
            <person name="Haridas S."/>
            <person name="Albert R."/>
            <person name="Binder M."/>
            <person name="Bloem J."/>
            <person name="Labutti K."/>
            <person name="Salamov A."/>
            <person name="Andreopoulos B."/>
            <person name="Baker S."/>
            <person name="Barry K."/>
            <person name="Bills G."/>
            <person name="Bluhm B."/>
            <person name="Cannon C."/>
            <person name="Castanera R."/>
            <person name="Culley D."/>
            <person name="Daum C."/>
            <person name="Ezra D."/>
            <person name="Gonzalez J."/>
            <person name="Henrissat B."/>
            <person name="Kuo A."/>
            <person name="Liang C."/>
            <person name="Lipzen A."/>
            <person name="Lutzoni F."/>
            <person name="Magnuson J."/>
            <person name="Mondo S."/>
            <person name="Nolan M."/>
            <person name="Ohm R."/>
            <person name="Pangilinan J."/>
            <person name="Park H.-J."/>
            <person name="Ramirez L."/>
            <person name="Alfaro M."/>
            <person name="Sun H."/>
            <person name="Tritt A."/>
            <person name="Yoshinaga Y."/>
            <person name="Zwiers L.-H."/>
            <person name="Turgeon B."/>
            <person name="Goodwin S."/>
            <person name="Spatafora J."/>
            <person name="Crous P."/>
            <person name="Grigoriev I."/>
        </authorList>
    </citation>
    <scope>NUCLEOTIDE SEQUENCE</scope>
    <source>
        <strain evidence="3">Tuck. ex Michener</strain>
    </source>
</reference>
<dbReference type="SUPFAM" id="SSF81383">
    <property type="entry name" value="F-box domain"/>
    <property type="match status" value="1"/>
</dbReference>
<dbReference type="PANTHER" id="PTHR13252:SF9">
    <property type="entry name" value="F-BOX ONLY PROTEIN 28"/>
    <property type="match status" value="1"/>
</dbReference>
<feature type="domain" description="F-box" evidence="2">
    <location>
        <begin position="4"/>
        <end position="50"/>
    </location>
</feature>
<gene>
    <name evidence="3" type="ORF">EV356DRAFT_532881</name>
</gene>
<dbReference type="PANTHER" id="PTHR13252">
    <property type="entry name" value="F-BOX ONLY PROTEIN 28"/>
    <property type="match status" value="1"/>
</dbReference>
<dbReference type="InterPro" id="IPR001810">
    <property type="entry name" value="F-box_dom"/>
</dbReference>
<proteinExistence type="predicted"/>
<dbReference type="PROSITE" id="PS50181">
    <property type="entry name" value="FBOX"/>
    <property type="match status" value="1"/>
</dbReference>